<evidence type="ECO:0000256" key="6">
    <source>
        <dbReference type="ARBA" id="ARBA00023163"/>
    </source>
</evidence>
<evidence type="ECO:0000256" key="7">
    <source>
        <dbReference type="ARBA" id="ARBA00023242"/>
    </source>
</evidence>
<dbReference type="PANTHER" id="PTHR10237">
    <property type="entry name" value="DEFORMED EPIDERMAL AUTOREGULATORY FACTOR 1 HOMOLOG SUPPRESSIN"/>
    <property type="match status" value="1"/>
</dbReference>
<dbReference type="EMBL" id="AP028919">
    <property type="protein sequence ID" value="BET00409.1"/>
    <property type="molecule type" value="Genomic_DNA"/>
</dbReference>
<keyword evidence="1" id="KW-0479">Metal-binding</keyword>
<dbReference type="Gene3D" id="6.10.140.2220">
    <property type="match status" value="1"/>
</dbReference>
<dbReference type="SUPFAM" id="SSF63763">
    <property type="entry name" value="SAND domain-like"/>
    <property type="match status" value="1"/>
</dbReference>
<keyword evidence="13" id="KW-1185">Reference proteome</keyword>
<evidence type="ECO:0000256" key="8">
    <source>
        <dbReference type="PROSITE-ProRule" id="PRU00134"/>
    </source>
</evidence>
<dbReference type="PROSITE" id="PS50864">
    <property type="entry name" value="SAND"/>
    <property type="match status" value="1"/>
</dbReference>
<feature type="domain" description="MYND-type" evidence="11">
    <location>
        <begin position="398"/>
        <end position="434"/>
    </location>
</feature>
<feature type="region of interest" description="Disordered" evidence="9">
    <location>
        <begin position="256"/>
        <end position="285"/>
    </location>
</feature>
<dbReference type="PROSITE" id="PS50865">
    <property type="entry name" value="ZF_MYND_2"/>
    <property type="match status" value="1"/>
</dbReference>
<evidence type="ECO:0000259" key="10">
    <source>
        <dbReference type="PROSITE" id="PS50864"/>
    </source>
</evidence>
<evidence type="ECO:0000313" key="13">
    <source>
        <dbReference type="Proteomes" id="UP001307889"/>
    </source>
</evidence>
<dbReference type="Proteomes" id="UP001307889">
    <property type="component" value="Chromosome 11"/>
</dbReference>
<proteinExistence type="predicted"/>
<dbReference type="SUPFAM" id="SSF144232">
    <property type="entry name" value="HIT/MYND zinc finger-like"/>
    <property type="match status" value="1"/>
</dbReference>
<evidence type="ECO:0000256" key="9">
    <source>
        <dbReference type="SAM" id="MobiDB-lite"/>
    </source>
</evidence>
<reference evidence="12 13" key="1">
    <citation type="submission" date="2023-09" db="EMBL/GenBank/DDBJ databases">
        <title>Nesidiocoris tenuis whole genome shotgun sequence.</title>
        <authorList>
            <person name="Shibata T."/>
            <person name="Shimoda M."/>
            <person name="Kobayashi T."/>
            <person name="Uehara T."/>
        </authorList>
    </citation>
    <scope>NUCLEOTIDE SEQUENCE [LARGE SCALE GENOMIC DNA]</scope>
    <source>
        <strain evidence="12 13">Japan</strain>
    </source>
</reference>
<evidence type="ECO:0000256" key="2">
    <source>
        <dbReference type="ARBA" id="ARBA00022771"/>
    </source>
</evidence>
<keyword evidence="7" id="KW-0539">Nucleus</keyword>
<gene>
    <name evidence="12" type="ORF">NTJ_13226</name>
</gene>
<sequence>MSGESASEIVVMQADMTDAMASKHEQLEGEDDRRHRQTVDHSTVAVSGATVDGIPVSSAVPVTSLINVATSGSFNVITQDQIQIAGSTSLRPILCVENSCLCEGHPDKECSDPSQRAAQWFRTENGLKATHIVIEGSDDNTLPTNAAWLASANQPVIPVRCKNTSAELHKSRFGSGGRGRCIKFGGQWYTPSEFEALCGRGSSKDWKRSIRFGGRSLQALIEGGILLPHATGCTCSACCDDDRAVGPVRLFIPYKRKRKRGHDGNKSKGTVSSDGGDSDSAGDGEAVQINSSVNSMSSAAHQTNLSCDDMVEDGLPESLSRLDKMSRKLVKMAFQLRKDVEDMKAQWKSDLSKFDMKKEKDQGVMSCSRVFDSAVHVVNPMGTVGLHATEDSNDNRKCANCNREAFAECSLCRRTPYCSTFCQRKDWANHQVECVRTATTEQGSSIMLIVESSDQVIGVQE</sequence>
<keyword evidence="2 8" id="KW-0863">Zinc-finger</keyword>
<dbReference type="PROSITE" id="PS01360">
    <property type="entry name" value="ZF_MYND_1"/>
    <property type="match status" value="1"/>
</dbReference>
<feature type="domain" description="SAND" evidence="10">
    <location>
        <begin position="139"/>
        <end position="227"/>
    </location>
</feature>
<dbReference type="InterPro" id="IPR002893">
    <property type="entry name" value="Znf_MYND"/>
</dbReference>
<keyword evidence="3" id="KW-0862">Zinc</keyword>
<accession>A0ABN7B7Q0</accession>
<evidence type="ECO:0000313" key="12">
    <source>
        <dbReference type="EMBL" id="BET00409.1"/>
    </source>
</evidence>
<evidence type="ECO:0000259" key="11">
    <source>
        <dbReference type="PROSITE" id="PS50865"/>
    </source>
</evidence>
<dbReference type="InterPro" id="IPR024119">
    <property type="entry name" value="TF_DEAF-1"/>
</dbReference>
<evidence type="ECO:0000256" key="5">
    <source>
        <dbReference type="ARBA" id="ARBA00023125"/>
    </source>
</evidence>
<organism evidence="12 13">
    <name type="scientific">Nesidiocoris tenuis</name>
    <dbReference type="NCBI Taxonomy" id="355587"/>
    <lineage>
        <taxon>Eukaryota</taxon>
        <taxon>Metazoa</taxon>
        <taxon>Ecdysozoa</taxon>
        <taxon>Arthropoda</taxon>
        <taxon>Hexapoda</taxon>
        <taxon>Insecta</taxon>
        <taxon>Pterygota</taxon>
        <taxon>Neoptera</taxon>
        <taxon>Paraneoptera</taxon>
        <taxon>Hemiptera</taxon>
        <taxon>Heteroptera</taxon>
        <taxon>Panheteroptera</taxon>
        <taxon>Cimicomorpha</taxon>
        <taxon>Miridae</taxon>
        <taxon>Dicyphina</taxon>
        <taxon>Nesidiocoris</taxon>
    </lineage>
</organism>
<name>A0ABN7B7Q0_9HEMI</name>
<dbReference type="InterPro" id="IPR000770">
    <property type="entry name" value="SAND_dom"/>
</dbReference>
<evidence type="ECO:0000256" key="4">
    <source>
        <dbReference type="ARBA" id="ARBA00023015"/>
    </source>
</evidence>
<dbReference type="Gene3D" id="3.10.390.10">
    <property type="entry name" value="SAND domain-like"/>
    <property type="match status" value="1"/>
</dbReference>
<dbReference type="Pfam" id="PF01753">
    <property type="entry name" value="zf-MYND"/>
    <property type="match status" value="1"/>
</dbReference>
<dbReference type="Pfam" id="PF01342">
    <property type="entry name" value="SAND"/>
    <property type="match status" value="1"/>
</dbReference>
<keyword evidence="4" id="KW-0805">Transcription regulation</keyword>
<dbReference type="InterPro" id="IPR010919">
    <property type="entry name" value="SAND-like_dom_sf"/>
</dbReference>
<keyword evidence="6" id="KW-0804">Transcription</keyword>
<dbReference type="SMART" id="SM00258">
    <property type="entry name" value="SAND"/>
    <property type="match status" value="1"/>
</dbReference>
<evidence type="ECO:0000256" key="1">
    <source>
        <dbReference type="ARBA" id="ARBA00022723"/>
    </source>
</evidence>
<keyword evidence="5" id="KW-0238">DNA-binding</keyword>
<dbReference type="PANTHER" id="PTHR10237:SF1">
    <property type="entry name" value="DEFORMED EPIDERMAL AUTOREGULATORY FACTOR 1 HOMOLOG"/>
    <property type="match status" value="1"/>
</dbReference>
<evidence type="ECO:0000256" key="3">
    <source>
        <dbReference type="ARBA" id="ARBA00022833"/>
    </source>
</evidence>
<protein>
    <submittedName>
        <fullName evidence="12">Deformed epidermal autoregulatory</fullName>
    </submittedName>
</protein>